<reference evidence="3" key="1">
    <citation type="journal article" date="2019" name="PLoS Negl. Trop. Dis.">
        <title>Revisiting the worldwide diversity of Leptospira species in the environment.</title>
        <authorList>
            <person name="Vincent A.T."/>
            <person name="Schiettekatte O."/>
            <person name="Bourhy P."/>
            <person name="Veyrier F.J."/>
            <person name="Picardeau M."/>
        </authorList>
    </citation>
    <scope>NUCLEOTIDE SEQUENCE [LARGE SCALE GENOMIC DNA]</scope>
    <source>
        <strain evidence="3">201702455</strain>
    </source>
</reference>
<dbReference type="PANTHER" id="PTHR36929">
    <property type="entry name" value="ATTACHMENT SUBUNIT, PUTATIVE-RELATED"/>
    <property type="match status" value="1"/>
</dbReference>
<evidence type="ECO:0000256" key="1">
    <source>
        <dbReference type="ARBA" id="ARBA00006817"/>
    </source>
</evidence>
<dbReference type="PANTHER" id="PTHR36929:SF5">
    <property type="entry name" value="BLR6751 PROTEIN"/>
    <property type="match status" value="1"/>
</dbReference>
<accession>A0A4R9K9Y8</accession>
<name>A0A4R9K9Y8_9LEPT</name>
<dbReference type="Proteomes" id="UP000297762">
    <property type="component" value="Unassembled WGS sequence"/>
</dbReference>
<protein>
    <submittedName>
        <fullName evidence="3">ATPase</fullName>
    </submittedName>
</protein>
<sequence>MNFQVTTTETEIIGIRTFDAPRELVWEVWTDPKQVAIWWGPNGFTNTIYEMDVKPGGVWRFTMHGPDGTDYANHIQFIEVVKYEKLVYDHGDDSNPKQFHVTVLFEKEGSKTKLTMTSKFPTKENLDQVKGYAIEGLGQTLERLREFVEKKAVH</sequence>
<evidence type="ECO:0000259" key="2">
    <source>
        <dbReference type="Pfam" id="PF08327"/>
    </source>
</evidence>
<dbReference type="InterPro" id="IPR023393">
    <property type="entry name" value="START-like_dom_sf"/>
</dbReference>
<evidence type="ECO:0000313" key="4">
    <source>
        <dbReference type="Proteomes" id="UP000297762"/>
    </source>
</evidence>
<evidence type="ECO:0000313" key="3">
    <source>
        <dbReference type="EMBL" id="TGL61574.1"/>
    </source>
</evidence>
<proteinExistence type="inferred from homology"/>
<organism evidence="3 4">
    <name type="scientific">Leptospira sarikeiensis</name>
    <dbReference type="NCBI Taxonomy" id="2484943"/>
    <lineage>
        <taxon>Bacteria</taxon>
        <taxon>Pseudomonadati</taxon>
        <taxon>Spirochaetota</taxon>
        <taxon>Spirochaetia</taxon>
        <taxon>Leptospirales</taxon>
        <taxon>Leptospiraceae</taxon>
        <taxon>Leptospira</taxon>
    </lineage>
</organism>
<dbReference type="EMBL" id="RQGF01000025">
    <property type="protein sequence ID" value="TGL61574.1"/>
    <property type="molecule type" value="Genomic_DNA"/>
</dbReference>
<dbReference type="Gene3D" id="3.30.530.20">
    <property type="match status" value="1"/>
</dbReference>
<dbReference type="InterPro" id="IPR013538">
    <property type="entry name" value="ASHA1/2-like_C"/>
</dbReference>
<gene>
    <name evidence="3" type="ORF">EHQ64_09390</name>
</gene>
<keyword evidence="4" id="KW-1185">Reference proteome</keyword>
<feature type="domain" description="Activator of Hsp90 ATPase homologue 1/2-like C-terminal" evidence="2">
    <location>
        <begin position="19"/>
        <end position="149"/>
    </location>
</feature>
<dbReference type="Pfam" id="PF08327">
    <property type="entry name" value="AHSA1"/>
    <property type="match status" value="1"/>
</dbReference>
<dbReference type="CDD" id="cd08894">
    <property type="entry name" value="SRPBCC_CalC_Aha1-like_1"/>
    <property type="match status" value="1"/>
</dbReference>
<dbReference type="AlphaFoldDB" id="A0A4R9K9Y8"/>
<dbReference type="RefSeq" id="WP_135649229.1">
    <property type="nucleotide sequence ID" value="NZ_RQGF01000025.1"/>
</dbReference>
<dbReference type="OrthoDB" id="118413at2"/>
<comment type="similarity">
    <text evidence="1">Belongs to the AHA1 family.</text>
</comment>
<comment type="caution">
    <text evidence="3">The sequence shown here is derived from an EMBL/GenBank/DDBJ whole genome shotgun (WGS) entry which is preliminary data.</text>
</comment>
<dbReference type="SUPFAM" id="SSF55961">
    <property type="entry name" value="Bet v1-like"/>
    <property type="match status" value="1"/>
</dbReference>